<evidence type="ECO:0008006" key="3">
    <source>
        <dbReference type="Google" id="ProtNLM"/>
    </source>
</evidence>
<organism evidence="1 2">
    <name type="scientific">Athelia psychrophila</name>
    <dbReference type="NCBI Taxonomy" id="1759441"/>
    <lineage>
        <taxon>Eukaryota</taxon>
        <taxon>Fungi</taxon>
        <taxon>Dikarya</taxon>
        <taxon>Basidiomycota</taxon>
        <taxon>Agaricomycotina</taxon>
        <taxon>Agaricomycetes</taxon>
        <taxon>Agaricomycetidae</taxon>
        <taxon>Atheliales</taxon>
        <taxon>Atheliaceae</taxon>
        <taxon>Athelia</taxon>
    </lineage>
</organism>
<dbReference type="EMBL" id="KV417527">
    <property type="protein sequence ID" value="KZP24234.1"/>
    <property type="molecule type" value="Genomic_DNA"/>
</dbReference>
<gene>
    <name evidence="1" type="ORF">FIBSPDRAFT_1042298</name>
</gene>
<keyword evidence="2" id="KW-1185">Reference proteome</keyword>
<proteinExistence type="predicted"/>
<sequence>MLVTHPSSRSLPVEVLDQVIDLTSRSDQACLLRINPTFNSITRRILYRSISLELTCKCITLLRTLSGGRRKYYAHLVHTLEIPRMNHPIGNFYHLLHRALLSLSNLTSLSVPGHPLDLKGCTFSLTSLSVDCRVGSALAAFLALHPHLEELCIRGGVSHDDPMPLPPSTIPNLNTLRLLHSDPTLLADIVRGRPVRFTSNVIMDTCFMPTIEALALSSAPMARASTIFFECPDPVELFTAFASRFPEIEALHVVVLSGPCLLKPLKTATPLLSSFKKLKFITFMAGQDPTETGEREVAEMWQKACPSLSTIILPNGVVWFCNKQRGQCTPLPDVHVLDEES</sequence>
<accession>A0A166MRA9</accession>
<dbReference type="Gene3D" id="3.80.10.10">
    <property type="entry name" value="Ribonuclease Inhibitor"/>
    <property type="match status" value="1"/>
</dbReference>
<evidence type="ECO:0000313" key="1">
    <source>
        <dbReference type="EMBL" id="KZP24234.1"/>
    </source>
</evidence>
<dbReference type="AlphaFoldDB" id="A0A166MRA9"/>
<reference evidence="1 2" key="1">
    <citation type="journal article" date="2016" name="Mol. Biol. Evol.">
        <title>Comparative Genomics of Early-Diverging Mushroom-Forming Fungi Provides Insights into the Origins of Lignocellulose Decay Capabilities.</title>
        <authorList>
            <person name="Nagy L.G."/>
            <person name="Riley R."/>
            <person name="Tritt A."/>
            <person name="Adam C."/>
            <person name="Daum C."/>
            <person name="Floudas D."/>
            <person name="Sun H."/>
            <person name="Yadav J.S."/>
            <person name="Pangilinan J."/>
            <person name="Larsson K.H."/>
            <person name="Matsuura K."/>
            <person name="Barry K."/>
            <person name="Labutti K."/>
            <person name="Kuo R."/>
            <person name="Ohm R.A."/>
            <person name="Bhattacharya S.S."/>
            <person name="Shirouzu T."/>
            <person name="Yoshinaga Y."/>
            <person name="Martin F.M."/>
            <person name="Grigoriev I.V."/>
            <person name="Hibbett D.S."/>
        </authorList>
    </citation>
    <scope>NUCLEOTIDE SEQUENCE [LARGE SCALE GENOMIC DNA]</scope>
    <source>
        <strain evidence="1 2">CBS 109695</strain>
    </source>
</reference>
<dbReference type="Proteomes" id="UP000076532">
    <property type="component" value="Unassembled WGS sequence"/>
</dbReference>
<dbReference type="SUPFAM" id="SSF52047">
    <property type="entry name" value="RNI-like"/>
    <property type="match status" value="1"/>
</dbReference>
<evidence type="ECO:0000313" key="2">
    <source>
        <dbReference type="Proteomes" id="UP000076532"/>
    </source>
</evidence>
<dbReference type="OrthoDB" id="3178870at2759"/>
<name>A0A166MRA9_9AGAM</name>
<dbReference type="InterPro" id="IPR032675">
    <property type="entry name" value="LRR_dom_sf"/>
</dbReference>
<protein>
    <recommendedName>
        <fullName evidence="3">F-box domain-containing protein</fullName>
    </recommendedName>
</protein>